<dbReference type="AlphaFoldDB" id="A0A8S9UEN2"/>
<gene>
    <name evidence="1" type="ORF">GN958_ATG13967</name>
</gene>
<dbReference type="Proteomes" id="UP000704712">
    <property type="component" value="Unassembled WGS sequence"/>
</dbReference>
<evidence type="ECO:0000313" key="2">
    <source>
        <dbReference type="Proteomes" id="UP000704712"/>
    </source>
</evidence>
<evidence type="ECO:0000313" key="1">
    <source>
        <dbReference type="EMBL" id="KAF4136808.1"/>
    </source>
</evidence>
<accession>A0A8S9UEN2</accession>
<proteinExistence type="predicted"/>
<sequence length="119" mass="13137">MEGVSTFLQHSTLMKSGSRRPFDRVVSEYHELKRLDPSAPIVNNPTLESGIVKLQPLPKAERATCAISACAIRQSALTLKASNSWRTRLSAIVLLGGKGTRTTRLYRPGQTNVSKGFRR</sequence>
<name>A0A8S9UEN2_PHYIN</name>
<dbReference type="EMBL" id="JAACNO010001896">
    <property type="protein sequence ID" value="KAF4136808.1"/>
    <property type="molecule type" value="Genomic_DNA"/>
</dbReference>
<comment type="caution">
    <text evidence="1">The sequence shown here is derived from an EMBL/GenBank/DDBJ whole genome shotgun (WGS) entry which is preliminary data.</text>
</comment>
<protein>
    <submittedName>
        <fullName evidence="1">Uncharacterized protein</fullName>
    </submittedName>
</protein>
<reference evidence="1" key="1">
    <citation type="submission" date="2020-03" db="EMBL/GenBank/DDBJ databases">
        <title>Hybrid Assembly of Korean Phytophthora infestans isolates.</title>
        <authorList>
            <person name="Prokchorchik M."/>
            <person name="Lee Y."/>
            <person name="Seo J."/>
            <person name="Cho J.-H."/>
            <person name="Park Y.-E."/>
            <person name="Jang D.-C."/>
            <person name="Im J.-S."/>
            <person name="Choi J.-G."/>
            <person name="Park H.-J."/>
            <person name="Lee G.-B."/>
            <person name="Lee Y.-G."/>
            <person name="Hong S.-Y."/>
            <person name="Cho K."/>
            <person name="Sohn K.H."/>
        </authorList>
    </citation>
    <scope>NUCLEOTIDE SEQUENCE</scope>
    <source>
        <strain evidence="1">KR_2_A2</strain>
    </source>
</reference>
<organism evidence="1 2">
    <name type="scientific">Phytophthora infestans</name>
    <name type="common">Potato late blight agent</name>
    <name type="synonym">Botrytis infestans</name>
    <dbReference type="NCBI Taxonomy" id="4787"/>
    <lineage>
        <taxon>Eukaryota</taxon>
        <taxon>Sar</taxon>
        <taxon>Stramenopiles</taxon>
        <taxon>Oomycota</taxon>
        <taxon>Peronosporomycetes</taxon>
        <taxon>Peronosporales</taxon>
        <taxon>Peronosporaceae</taxon>
        <taxon>Phytophthora</taxon>
    </lineage>
</organism>